<organism evidence="7 8">
    <name type="scientific">Microlunatus elymi</name>
    <dbReference type="NCBI Taxonomy" id="2596828"/>
    <lineage>
        <taxon>Bacteria</taxon>
        <taxon>Bacillati</taxon>
        <taxon>Actinomycetota</taxon>
        <taxon>Actinomycetes</taxon>
        <taxon>Propionibacteriales</taxon>
        <taxon>Propionibacteriaceae</taxon>
        <taxon>Microlunatus</taxon>
    </lineage>
</organism>
<evidence type="ECO:0000313" key="8">
    <source>
        <dbReference type="Proteomes" id="UP000319263"/>
    </source>
</evidence>
<keyword evidence="1 5" id="KW-0436">Ligase</keyword>
<dbReference type="InterPro" id="IPR011793">
    <property type="entry name" value="YbdK"/>
</dbReference>
<evidence type="ECO:0000256" key="1">
    <source>
        <dbReference type="ARBA" id="ARBA00022598"/>
    </source>
</evidence>
<proteinExistence type="inferred from homology"/>
<keyword evidence="3 5" id="KW-0067">ATP-binding</keyword>
<protein>
    <recommendedName>
        <fullName evidence="5">Putative glutamate--cysteine ligase 2</fullName>
        <ecNumber evidence="5">6.3.2.2</ecNumber>
    </recommendedName>
    <alternativeName>
        <fullName evidence="5">Gamma-glutamylcysteine synthetase 2</fullName>
        <shortName evidence="5">GCS 2</shortName>
        <shortName evidence="5">Gamma-GCS 2</shortName>
    </alternativeName>
</protein>
<evidence type="ECO:0000256" key="5">
    <source>
        <dbReference type="HAMAP-Rule" id="MF_01609"/>
    </source>
</evidence>
<dbReference type="EC" id="6.3.2.2" evidence="5"/>
<evidence type="ECO:0000256" key="3">
    <source>
        <dbReference type="ARBA" id="ARBA00022840"/>
    </source>
</evidence>
<dbReference type="InterPro" id="IPR050141">
    <property type="entry name" value="GCL_type2/YbdK_subfam"/>
</dbReference>
<evidence type="ECO:0000256" key="4">
    <source>
        <dbReference type="ARBA" id="ARBA00048819"/>
    </source>
</evidence>
<name>A0A516PWZ3_9ACTN</name>
<accession>A0A516PWZ3</accession>
<dbReference type="Gene3D" id="3.30.590.20">
    <property type="match status" value="1"/>
</dbReference>
<dbReference type="SUPFAM" id="SSF55931">
    <property type="entry name" value="Glutamine synthetase/guanido kinase"/>
    <property type="match status" value="1"/>
</dbReference>
<gene>
    <name evidence="7" type="ORF">FOE78_05665</name>
</gene>
<dbReference type="PANTHER" id="PTHR36510">
    <property type="entry name" value="GLUTAMATE--CYSTEINE LIGASE 2-RELATED"/>
    <property type="match status" value="1"/>
</dbReference>
<dbReference type="RefSeq" id="WP_143985433.1">
    <property type="nucleotide sequence ID" value="NZ_CP041692.1"/>
</dbReference>
<dbReference type="KEGG" id="mik:FOE78_05665"/>
<dbReference type="InterPro" id="IPR014746">
    <property type="entry name" value="Gln_synth/guanido_kin_cat_dom"/>
</dbReference>
<comment type="similarity">
    <text evidence="5">Belongs to the glutamate--cysteine ligase type 2 family. YbdK subfamily.</text>
</comment>
<dbReference type="InterPro" id="IPR006336">
    <property type="entry name" value="GCS2"/>
</dbReference>
<dbReference type="PANTHER" id="PTHR36510:SF1">
    <property type="entry name" value="GLUTAMATE--CYSTEINE LIGASE 2-RELATED"/>
    <property type="match status" value="1"/>
</dbReference>
<feature type="compositionally biased region" description="Basic and acidic residues" evidence="6">
    <location>
        <begin position="42"/>
        <end position="59"/>
    </location>
</feature>
<dbReference type="GO" id="GO:0005524">
    <property type="term" value="F:ATP binding"/>
    <property type="evidence" value="ECO:0007669"/>
    <property type="project" value="UniProtKB-KW"/>
</dbReference>
<keyword evidence="8" id="KW-1185">Reference proteome</keyword>
<evidence type="ECO:0000256" key="6">
    <source>
        <dbReference type="SAM" id="MobiDB-lite"/>
    </source>
</evidence>
<dbReference type="NCBIfam" id="TIGR02050">
    <property type="entry name" value="gshA_cyan_rel"/>
    <property type="match status" value="1"/>
</dbReference>
<dbReference type="EMBL" id="CP041692">
    <property type="protein sequence ID" value="QDP95461.1"/>
    <property type="molecule type" value="Genomic_DNA"/>
</dbReference>
<feature type="region of interest" description="Disordered" evidence="6">
    <location>
        <begin position="40"/>
        <end position="62"/>
    </location>
</feature>
<dbReference type="Pfam" id="PF04107">
    <property type="entry name" value="GCS2"/>
    <property type="match status" value="1"/>
</dbReference>
<dbReference type="GO" id="GO:0042398">
    <property type="term" value="P:modified amino acid biosynthetic process"/>
    <property type="evidence" value="ECO:0007669"/>
    <property type="project" value="InterPro"/>
</dbReference>
<dbReference type="HAMAP" id="MF_01609">
    <property type="entry name" value="Glu_cys_ligase_2"/>
    <property type="match status" value="1"/>
</dbReference>
<comment type="function">
    <text evidence="5">ATP-dependent carboxylate-amine ligase which exhibits weak glutamate--cysteine ligase activity.</text>
</comment>
<dbReference type="OrthoDB" id="9769628at2"/>
<dbReference type="NCBIfam" id="NF010041">
    <property type="entry name" value="PRK13517.1-1"/>
    <property type="match status" value="1"/>
</dbReference>
<reference evidence="7 8" key="1">
    <citation type="submission" date="2019-07" db="EMBL/GenBank/DDBJ databases">
        <title>Microlunatus dokdonensis sp. nov. isolated from the rhizospheric soil of the wild plant Elymus tsukushiensis.</title>
        <authorList>
            <person name="Ghim S.-Y."/>
            <person name="Hwang Y.-J."/>
            <person name="Son J.-S."/>
            <person name="Shin J.-H."/>
        </authorList>
    </citation>
    <scope>NUCLEOTIDE SEQUENCE [LARGE SCALE GENOMIC DNA]</scope>
    <source>
        <strain evidence="7 8">KUDC0627</strain>
    </source>
</reference>
<dbReference type="AlphaFoldDB" id="A0A516PWZ3"/>
<dbReference type="Proteomes" id="UP000319263">
    <property type="component" value="Chromosome"/>
</dbReference>
<evidence type="ECO:0000256" key="2">
    <source>
        <dbReference type="ARBA" id="ARBA00022741"/>
    </source>
</evidence>
<evidence type="ECO:0000313" key="7">
    <source>
        <dbReference type="EMBL" id="QDP95461.1"/>
    </source>
</evidence>
<dbReference type="GO" id="GO:0004357">
    <property type="term" value="F:glutamate-cysteine ligase activity"/>
    <property type="evidence" value="ECO:0007669"/>
    <property type="project" value="UniProtKB-EC"/>
</dbReference>
<sequence>MSDHTTSPAATTERRTVGVEEELLLVDADSGVPRAVAGNLLRRAEADRPRRDEPPRAPDDGEIEAELQQQQIEVETSPCADLSELRRQLVEWRQYTDQLARKSDARVLAMATSPLPVDPRTMVKPRYRRMVERYGLTTMEQLTCGCHVHVSVADDEEGVGVVDRVQRRLPALLALSANSPFWQGRDSGYSSYRTQVWSRFPTAGPTAPFGSAAAYHERVERLVRTGVLLDPDMIYFNVRLSRHYPTVEFRIADICLRADDAVMIAALARALVDTAAADIAVGRSAPSDDPQLLLLAQWRASRDGLRGGLLDPVDAVPQPAAEVIETLLDHVRGALTANGDLELVQQGIDRVFENGTGAELQRRAVRDGAEPVEMVRALLDTSIAD</sequence>
<comment type="catalytic activity">
    <reaction evidence="4 5">
        <text>L-cysteine + L-glutamate + ATP = gamma-L-glutamyl-L-cysteine + ADP + phosphate + H(+)</text>
        <dbReference type="Rhea" id="RHEA:13285"/>
        <dbReference type="ChEBI" id="CHEBI:15378"/>
        <dbReference type="ChEBI" id="CHEBI:29985"/>
        <dbReference type="ChEBI" id="CHEBI:30616"/>
        <dbReference type="ChEBI" id="CHEBI:35235"/>
        <dbReference type="ChEBI" id="CHEBI:43474"/>
        <dbReference type="ChEBI" id="CHEBI:58173"/>
        <dbReference type="ChEBI" id="CHEBI:456216"/>
        <dbReference type="EC" id="6.3.2.2"/>
    </reaction>
</comment>
<keyword evidence="2 5" id="KW-0547">Nucleotide-binding</keyword>